<dbReference type="EMBL" id="CP000559">
    <property type="protein sequence ID" value="ABN07360.1"/>
    <property type="molecule type" value="Genomic_DNA"/>
</dbReference>
<dbReference type="RefSeq" id="WP_011833563.1">
    <property type="nucleotide sequence ID" value="NC_008942.1"/>
</dbReference>
<protein>
    <submittedName>
        <fullName evidence="1">Uncharacterized protein</fullName>
    </submittedName>
</protein>
<organism evidence="1 2">
    <name type="scientific">Methanocorpusculum labreanum (strain ATCC 43576 / DSM 4855 / Z)</name>
    <dbReference type="NCBI Taxonomy" id="410358"/>
    <lineage>
        <taxon>Archaea</taxon>
        <taxon>Methanobacteriati</taxon>
        <taxon>Methanobacteriota</taxon>
        <taxon>Stenosarchaea group</taxon>
        <taxon>Methanomicrobia</taxon>
        <taxon>Methanomicrobiales</taxon>
        <taxon>Methanocorpusculaceae</taxon>
        <taxon>Methanocorpusculum</taxon>
    </lineage>
</organism>
<accession>A2SSQ4</accession>
<evidence type="ECO:0000313" key="1">
    <source>
        <dbReference type="EMBL" id="ABN07360.1"/>
    </source>
</evidence>
<name>A2SSQ4_METLZ</name>
<dbReference type="AlphaFoldDB" id="A2SSQ4"/>
<proteinExistence type="predicted"/>
<dbReference type="HOGENOM" id="CLU_1922814_0_0_2"/>
<dbReference type="STRING" id="410358.Mlab_1191"/>
<dbReference type="OrthoDB" id="374990at2157"/>
<gene>
    <name evidence="1" type="ordered locus">Mlab_1191</name>
</gene>
<sequence length="131" mass="14880">MAAEDFRWNEEDLEKIYLVSRMVYREEIAPNKAAEKLAGIIEQSPEAIKVFFSMYIHMRYGRIFKQSGGDQMIIYFLKKIAEEDGDRALAFALKSVYGYAGFKESVGCYMNDLNKACAEIERITGVKPAGA</sequence>
<dbReference type="Proteomes" id="UP000000365">
    <property type="component" value="Chromosome"/>
</dbReference>
<dbReference type="GeneID" id="4794482"/>
<evidence type="ECO:0000313" key="2">
    <source>
        <dbReference type="Proteomes" id="UP000000365"/>
    </source>
</evidence>
<reference evidence="1 2" key="1">
    <citation type="journal article" date="2009" name="Stand. Genomic Sci.">
        <title>Complete genome sequence of Methanocorpusculum labreanum type strain Z.</title>
        <authorList>
            <person name="Anderson I.J."/>
            <person name="Sieprawska-Lupa M."/>
            <person name="Goltsman E."/>
            <person name="Lapidus A."/>
            <person name="Copeland A."/>
            <person name="Glavina Del Rio T."/>
            <person name="Tice H."/>
            <person name="Dalin E."/>
            <person name="Barry K."/>
            <person name="Pitluck S."/>
            <person name="Hauser L."/>
            <person name="Land M."/>
            <person name="Lucas S."/>
            <person name="Richardson P."/>
            <person name="Whitman W.B."/>
            <person name="Kyrpides N.C."/>
        </authorList>
    </citation>
    <scope>NUCLEOTIDE SEQUENCE [LARGE SCALE GENOMIC DNA]</scope>
    <source>
        <strain evidence="2">ATCC 43576 / DSM 4855 / Z</strain>
    </source>
</reference>
<dbReference type="KEGG" id="mla:Mlab_1191"/>
<keyword evidence="2" id="KW-1185">Reference proteome</keyword>